<protein>
    <submittedName>
        <fullName evidence="2">Uncharacterized protein</fullName>
    </submittedName>
</protein>
<sequence length="124" mass="12633">MQRQQRQAKQRHRVASSWLKEGGKDAESAEAAAAAAAAAATTATAAAAAAAAAEKAEDAAAGGDPATAADAAQLSRTQPRANCDGINAVMCAGARLFKNIIWSNQAGYSCLVDVSAQHQHIKTE</sequence>
<proteinExistence type="predicted"/>
<feature type="region of interest" description="Disordered" evidence="1">
    <location>
        <begin position="57"/>
        <end position="77"/>
    </location>
</feature>
<accession>A0ABY8TK21</accession>
<evidence type="ECO:0000313" key="2">
    <source>
        <dbReference type="EMBL" id="WIA09327.1"/>
    </source>
</evidence>
<reference evidence="2 3" key="1">
    <citation type="submission" date="2023-05" db="EMBL/GenBank/DDBJ databases">
        <title>A 100% complete, gapless, phased diploid assembly of the Scenedesmus obliquus UTEX 3031 genome.</title>
        <authorList>
            <person name="Biondi T.C."/>
            <person name="Hanschen E.R."/>
            <person name="Kwon T."/>
            <person name="Eng W."/>
            <person name="Kruse C.P.S."/>
            <person name="Koehler S.I."/>
            <person name="Kunde Y."/>
            <person name="Gleasner C.D."/>
            <person name="You Mak K.T."/>
            <person name="Polle J."/>
            <person name="Hovde B.T."/>
            <person name="Starkenburg S.R."/>
        </authorList>
    </citation>
    <scope>NUCLEOTIDE SEQUENCE [LARGE SCALE GENOMIC DNA]</scope>
    <source>
        <strain evidence="2 3">DOE0152z</strain>
    </source>
</reference>
<name>A0ABY8TK21_TETOB</name>
<feature type="compositionally biased region" description="Basic residues" evidence="1">
    <location>
        <begin position="1"/>
        <end position="14"/>
    </location>
</feature>
<keyword evidence="3" id="KW-1185">Reference proteome</keyword>
<feature type="compositionally biased region" description="Low complexity" evidence="1">
    <location>
        <begin position="57"/>
        <end position="72"/>
    </location>
</feature>
<dbReference type="Proteomes" id="UP001244341">
    <property type="component" value="Chromosome 1b"/>
</dbReference>
<dbReference type="EMBL" id="CP126208">
    <property type="protein sequence ID" value="WIA09327.1"/>
    <property type="molecule type" value="Genomic_DNA"/>
</dbReference>
<evidence type="ECO:0000256" key="1">
    <source>
        <dbReference type="SAM" id="MobiDB-lite"/>
    </source>
</evidence>
<evidence type="ECO:0000313" key="3">
    <source>
        <dbReference type="Proteomes" id="UP001244341"/>
    </source>
</evidence>
<gene>
    <name evidence="2" type="ORF">OEZ85_008734</name>
</gene>
<organism evidence="2 3">
    <name type="scientific">Tetradesmus obliquus</name>
    <name type="common">Green alga</name>
    <name type="synonym">Acutodesmus obliquus</name>
    <dbReference type="NCBI Taxonomy" id="3088"/>
    <lineage>
        <taxon>Eukaryota</taxon>
        <taxon>Viridiplantae</taxon>
        <taxon>Chlorophyta</taxon>
        <taxon>core chlorophytes</taxon>
        <taxon>Chlorophyceae</taxon>
        <taxon>CS clade</taxon>
        <taxon>Sphaeropleales</taxon>
        <taxon>Scenedesmaceae</taxon>
        <taxon>Tetradesmus</taxon>
    </lineage>
</organism>
<feature type="region of interest" description="Disordered" evidence="1">
    <location>
        <begin position="1"/>
        <end position="26"/>
    </location>
</feature>